<evidence type="ECO:0000313" key="3">
    <source>
        <dbReference type="Proteomes" id="UP000266723"/>
    </source>
</evidence>
<gene>
    <name evidence="2" type="ORF">DY000_02006284</name>
</gene>
<dbReference type="Proteomes" id="UP000266723">
    <property type="component" value="Unassembled WGS sequence"/>
</dbReference>
<evidence type="ECO:0000313" key="2">
    <source>
        <dbReference type="EMBL" id="KAF3545269.1"/>
    </source>
</evidence>
<reference evidence="2 3" key="1">
    <citation type="journal article" date="2020" name="BMC Genomics">
        <title>Intraspecific diversification of the crop wild relative Brassica cretica Lam. using demographic model selection.</title>
        <authorList>
            <person name="Kioukis A."/>
            <person name="Michalopoulou V.A."/>
            <person name="Briers L."/>
            <person name="Pirintsos S."/>
            <person name="Studholme D.J."/>
            <person name="Pavlidis P."/>
            <person name="Sarris P.F."/>
        </authorList>
    </citation>
    <scope>NUCLEOTIDE SEQUENCE [LARGE SCALE GENOMIC DNA]</scope>
    <source>
        <strain evidence="3">cv. PFS-1207/04</strain>
    </source>
</reference>
<comment type="caution">
    <text evidence="2">The sequence shown here is derived from an EMBL/GenBank/DDBJ whole genome shotgun (WGS) entry which is preliminary data.</text>
</comment>
<protein>
    <submittedName>
        <fullName evidence="2">Uncharacterized protein</fullName>
    </submittedName>
</protein>
<sequence>MPLLAPSVPPGISPSSFVVPEVLKEMQLYMNCIDPEERRIREFRMKEVLRELSNNPGAQSSYLQLEVQPRISGVQNKDLGRVFGFRTAEPMIEKTPTDGGLANSRDKGLTERGNPHNVHNAVERIMENQKESQIDRTPRQNEQIVSPRETMEGSGEYLPPKSGAIFAMGHDDHSASGACSRKYFKRKGSSWRILKQAPTGA</sequence>
<dbReference type="EMBL" id="QGKV02000832">
    <property type="protein sequence ID" value="KAF3545269.1"/>
    <property type="molecule type" value="Genomic_DNA"/>
</dbReference>
<keyword evidence="3" id="KW-1185">Reference proteome</keyword>
<organism evidence="2 3">
    <name type="scientific">Brassica cretica</name>
    <name type="common">Mustard</name>
    <dbReference type="NCBI Taxonomy" id="69181"/>
    <lineage>
        <taxon>Eukaryota</taxon>
        <taxon>Viridiplantae</taxon>
        <taxon>Streptophyta</taxon>
        <taxon>Embryophyta</taxon>
        <taxon>Tracheophyta</taxon>
        <taxon>Spermatophyta</taxon>
        <taxon>Magnoliopsida</taxon>
        <taxon>eudicotyledons</taxon>
        <taxon>Gunneridae</taxon>
        <taxon>Pentapetalae</taxon>
        <taxon>rosids</taxon>
        <taxon>malvids</taxon>
        <taxon>Brassicales</taxon>
        <taxon>Brassicaceae</taxon>
        <taxon>Brassiceae</taxon>
        <taxon>Brassica</taxon>
    </lineage>
</organism>
<feature type="compositionally biased region" description="Basic and acidic residues" evidence="1">
    <location>
        <begin position="104"/>
        <end position="114"/>
    </location>
</feature>
<name>A0ABQ7C0C2_BRACR</name>
<evidence type="ECO:0000256" key="1">
    <source>
        <dbReference type="SAM" id="MobiDB-lite"/>
    </source>
</evidence>
<feature type="compositionally biased region" description="Basic and acidic residues" evidence="1">
    <location>
        <begin position="130"/>
        <end position="139"/>
    </location>
</feature>
<accession>A0ABQ7C0C2</accession>
<proteinExistence type="predicted"/>
<feature type="region of interest" description="Disordered" evidence="1">
    <location>
        <begin position="130"/>
        <end position="169"/>
    </location>
</feature>
<feature type="region of interest" description="Disordered" evidence="1">
    <location>
        <begin position="93"/>
        <end position="115"/>
    </location>
</feature>